<feature type="region of interest" description="Disordered" evidence="4">
    <location>
        <begin position="365"/>
        <end position="398"/>
    </location>
</feature>
<dbReference type="InterPro" id="IPR013932">
    <property type="entry name" value="TATA-bd_TIP120"/>
</dbReference>
<feature type="compositionally biased region" description="Low complexity" evidence="4">
    <location>
        <begin position="469"/>
        <end position="478"/>
    </location>
</feature>
<evidence type="ECO:0000256" key="2">
    <source>
        <dbReference type="ARBA" id="ARBA00022737"/>
    </source>
</evidence>
<dbReference type="Pfam" id="PF25782">
    <property type="entry name" value="TPR_CAND1"/>
    <property type="match status" value="1"/>
</dbReference>
<dbReference type="OrthoDB" id="6260732at2759"/>
<dbReference type="PANTHER" id="PTHR12696">
    <property type="entry name" value="TIP120"/>
    <property type="match status" value="1"/>
</dbReference>
<dbReference type="STRING" id="86259.A0A4Z1NYK4"/>
<feature type="compositionally biased region" description="Acidic residues" evidence="4">
    <location>
        <begin position="367"/>
        <end position="397"/>
    </location>
</feature>
<protein>
    <submittedName>
        <fullName evidence="6">TIP120-domain-containing protein</fullName>
    </submittedName>
</protein>
<keyword evidence="2" id="KW-0677">Repeat</keyword>
<feature type="region of interest" description="Disordered" evidence="4">
    <location>
        <begin position="469"/>
        <end position="511"/>
    </location>
</feature>
<dbReference type="Gene3D" id="1.25.10.10">
    <property type="entry name" value="Leucine-rich Repeat Variant"/>
    <property type="match status" value="1"/>
</dbReference>
<evidence type="ECO:0000256" key="4">
    <source>
        <dbReference type="SAM" id="MobiDB-lite"/>
    </source>
</evidence>
<evidence type="ECO:0000313" key="7">
    <source>
        <dbReference type="Proteomes" id="UP000298493"/>
    </source>
</evidence>
<organism evidence="6 7">
    <name type="scientific">Venturia nashicola</name>
    <dbReference type="NCBI Taxonomy" id="86259"/>
    <lineage>
        <taxon>Eukaryota</taxon>
        <taxon>Fungi</taxon>
        <taxon>Dikarya</taxon>
        <taxon>Ascomycota</taxon>
        <taxon>Pezizomycotina</taxon>
        <taxon>Dothideomycetes</taxon>
        <taxon>Pleosporomycetidae</taxon>
        <taxon>Venturiales</taxon>
        <taxon>Venturiaceae</taxon>
        <taxon>Venturia</taxon>
    </lineage>
</organism>
<reference evidence="6 7" key="1">
    <citation type="submission" date="2019-04" db="EMBL/GenBank/DDBJ databases">
        <title>High contiguity whole genome sequence and gene annotation resource for two Venturia nashicola isolates.</title>
        <authorList>
            <person name="Prokchorchik M."/>
            <person name="Won K."/>
            <person name="Lee Y."/>
            <person name="Choi E.D."/>
            <person name="Segonzac C."/>
            <person name="Sohn K.H."/>
        </authorList>
    </citation>
    <scope>NUCLEOTIDE SEQUENCE [LARGE SCALE GENOMIC DNA]</scope>
    <source>
        <strain evidence="6 7">PRI2</strain>
    </source>
</reference>
<name>A0A4Z1NYK4_9PEZI</name>
<comment type="caution">
    <text evidence="6">The sequence shown here is derived from an EMBL/GenBank/DDBJ whole genome shotgun (WGS) entry which is preliminary data.</text>
</comment>
<dbReference type="EMBL" id="SNSC02000013">
    <property type="protein sequence ID" value="TID18718.1"/>
    <property type="molecule type" value="Genomic_DNA"/>
</dbReference>
<dbReference type="Proteomes" id="UP000298493">
    <property type="component" value="Unassembled WGS sequence"/>
</dbReference>
<evidence type="ECO:0000256" key="1">
    <source>
        <dbReference type="ARBA" id="ARBA00007657"/>
    </source>
</evidence>
<keyword evidence="7" id="KW-1185">Reference proteome</keyword>
<comment type="similarity">
    <text evidence="1">Belongs to the CAND family.</text>
</comment>
<evidence type="ECO:0000313" key="6">
    <source>
        <dbReference type="EMBL" id="TID18718.1"/>
    </source>
</evidence>
<dbReference type="GO" id="GO:0010265">
    <property type="term" value="P:SCF complex assembly"/>
    <property type="evidence" value="ECO:0007669"/>
    <property type="project" value="InterPro"/>
</dbReference>
<feature type="compositionally biased region" description="Low complexity" evidence="4">
    <location>
        <begin position="497"/>
        <end position="510"/>
    </location>
</feature>
<feature type="domain" description="TATA-binding protein interacting (TIP20)" evidence="5">
    <location>
        <begin position="1126"/>
        <end position="1292"/>
    </location>
</feature>
<dbReference type="SUPFAM" id="SSF48371">
    <property type="entry name" value="ARM repeat"/>
    <property type="match status" value="1"/>
</dbReference>
<dbReference type="InterPro" id="IPR016024">
    <property type="entry name" value="ARM-type_fold"/>
</dbReference>
<dbReference type="InterPro" id="IPR039852">
    <property type="entry name" value="CAND1/CAND2"/>
</dbReference>
<evidence type="ECO:0000259" key="5">
    <source>
        <dbReference type="Pfam" id="PF08623"/>
    </source>
</evidence>
<sequence>MSTPSAATSHNVAALLPKLYEDDPDLRYMGLADLTALLTSGGPNLLAHDYHVSAKTVDGLLATLKDSNGEVQNMAIKCLGPFVNKVATDQVLCPMIDKISTLPVGESLDSSIPALALRSIVVNLPRPAPGVPRSKAVNEAYLAISRALVPRLVGYNVIPPVQKNLPKPPKGMLQVDIETGSDSNAIDVLTEVARCYGPMLQDAEVNALIKISLDVMEQERTSGVLKKKAVTAISCLAPFLSDNALVQFTGRIVELLTREGLTKNKQKLYITLIGSAVKAVPSKFGKYLPKMTPFILSALSQDEIDSDLALLEETEERDPESDEVREAALIALENFLTACPDDMRICTRECIEVMVRFIKYDPNLADDSGDDEMEEEDDVYDPDEDFEEEAGGDDEDDSSWKVRRCAAKVAHVLILTRSNGDLLEDGTLYSKVAPALIARFKEREETVRLEVLGALALLVRITGGNAFQSSVSDSDSASMTPPQTRKRKASDASMFGTRTATQPPTATAARSSLETLSPEIVRGVSSLLKGQPLPTKQASISLIKDLAVSLHGRLTDYLSSTVLPVVDAANSTGSASAGSHGATTNTLRIEALLFLGAVAEAHSSQDLQPYLQKIVPTLASAVKEKYTKVAVEALHAVQAYINALTPPRSTAPGPSDRNHIELLFNAIEGRINASDADTEVRRLAVGALGMLLGSTSSTSLLSVPNKTAGFNLLITRLKNELTRLSSVRAIESVAILARSPDDFPAGWVSNVCLELGAQLRKSSRTLRGSSLKAMQTLAQNPASQASINSKTITAILPLLLPLMQEGDLHLLGPALVVLETFVKKDAKAVVTADFVSSYGQMLMATISGTNLDALLSLTRAVGHSGRAKPVMAHLLLEISLKASPDLVGKVIGNLLVSGGTTVNVKLADFVNELSGKRDDVKKCLALSVLGEATLQMGAQSSLKPQVFMGHFNEKSDKVRIAAAVALGRAGAGNIPAYLPTILGAMGSPGANQYLLLHSVREVVQQDNTESQIIPYAETLWNNLLAASQADDNRAIGAECVGRLAVIDPKTYLPQLQAFMKDRNAVVRGMVISALRFTFADTDELYDEYLRPVIIGMLQTMLSEENLENRRLALSTLNSAALNKPHLILPQLHQLLPLVMKETVIKPQLIREVQMGPFKHQVDDGLDTRKSAYETLYALLDRAFHLFDVGALYDRVVAGLGDDHDISIISTLMLMRLIRLAPNETAARLDAIVVPFRTVLNNKPKENAVKQEIERMHEESRDVVRASMELAKIWPEESNDANRPWGVYWDWVKKDFANLIKQAEDEAREKER</sequence>
<keyword evidence="3" id="KW-0833">Ubl conjugation pathway</keyword>
<dbReference type="Pfam" id="PF08623">
    <property type="entry name" value="TIP120"/>
    <property type="match status" value="1"/>
</dbReference>
<dbReference type="InterPro" id="IPR011989">
    <property type="entry name" value="ARM-like"/>
</dbReference>
<proteinExistence type="inferred from homology"/>
<gene>
    <name evidence="6" type="ORF">E6O75_ATG05839</name>
</gene>
<accession>A0A4Z1NYK4</accession>
<evidence type="ECO:0000256" key="3">
    <source>
        <dbReference type="ARBA" id="ARBA00022786"/>
    </source>
</evidence>